<evidence type="ECO:0000259" key="3">
    <source>
        <dbReference type="PROSITE" id="PS51725"/>
    </source>
</evidence>
<keyword evidence="5" id="KW-1185">Reference proteome</keyword>
<dbReference type="Gene3D" id="3.30.70.100">
    <property type="match status" value="1"/>
</dbReference>
<dbReference type="InterPro" id="IPR011008">
    <property type="entry name" value="Dimeric_a/b-barrel"/>
</dbReference>
<accession>A0A8H4C9Y7</accession>
<proteinExistence type="inferred from homology"/>
<dbReference type="PROSITE" id="PS00455">
    <property type="entry name" value="AMP_BINDING"/>
    <property type="match status" value="1"/>
</dbReference>
<dbReference type="InterPro" id="IPR007138">
    <property type="entry name" value="ABM_dom"/>
</dbReference>
<evidence type="ECO:0000313" key="5">
    <source>
        <dbReference type="Proteomes" id="UP000613401"/>
    </source>
</evidence>
<evidence type="ECO:0000256" key="2">
    <source>
        <dbReference type="ARBA" id="ARBA00022598"/>
    </source>
</evidence>
<dbReference type="GeneID" id="69022531"/>
<dbReference type="InterPro" id="IPR025110">
    <property type="entry name" value="AMP-bd_C"/>
</dbReference>
<dbReference type="PANTHER" id="PTHR24096:SF149">
    <property type="entry name" value="AMP-BINDING DOMAIN-CONTAINING PROTEIN-RELATED"/>
    <property type="match status" value="1"/>
</dbReference>
<comment type="similarity">
    <text evidence="1">Belongs to the ATP-dependent AMP-binding enzyme family.</text>
</comment>
<dbReference type="AlphaFoldDB" id="A0A8H4C9Y7"/>
<dbReference type="GO" id="GO:0019748">
    <property type="term" value="P:secondary metabolic process"/>
    <property type="evidence" value="ECO:0007669"/>
    <property type="project" value="TreeGrafter"/>
</dbReference>
<protein>
    <submittedName>
        <fullName evidence="4">4-coumarate--CoA ligase-like 7</fullName>
    </submittedName>
</protein>
<dbReference type="RefSeq" id="XP_045259210.1">
    <property type="nucleotide sequence ID" value="XM_045415212.1"/>
</dbReference>
<dbReference type="InterPro" id="IPR020845">
    <property type="entry name" value="AMP-binding_CS"/>
</dbReference>
<gene>
    <name evidence="4" type="ORF">GCG54_00015428</name>
</gene>
<dbReference type="PROSITE" id="PS51725">
    <property type="entry name" value="ABM"/>
    <property type="match status" value="1"/>
</dbReference>
<dbReference type="InterPro" id="IPR045851">
    <property type="entry name" value="AMP-bd_C_sf"/>
</dbReference>
<reference evidence="4" key="1">
    <citation type="journal article" date="2020" name="Phytopathology">
        <title>Genome sequence and comparative analysis of Colletotrichum gloeosporioides isolated from Liriodendron leaves.</title>
        <authorList>
            <person name="Fu F.F."/>
            <person name="Hao Z."/>
            <person name="Wang P."/>
            <person name="Lu Y."/>
            <person name="Xue L.J."/>
            <person name="Wei G."/>
            <person name="Tian Y."/>
            <person name="Baishi H."/>
            <person name="Xu H."/>
            <person name="Shi J."/>
            <person name="Cheng T."/>
            <person name="Wang G."/>
            <person name="Yi Y."/>
            <person name="Chen J."/>
        </authorList>
    </citation>
    <scope>NUCLEOTIDE SEQUENCE</scope>
    <source>
        <strain evidence="4">Lc1</strain>
    </source>
</reference>
<dbReference type="EMBL" id="WVTB01000079">
    <property type="protein sequence ID" value="KAF3800050.1"/>
    <property type="molecule type" value="Genomic_DNA"/>
</dbReference>
<comment type="caution">
    <text evidence="4">The sequence shown here is derived from an EMBL/GenBank/DDBJ whole genome shotgun (WGS) entry which is preliminary data.</text>
</comment>
<dbReference type="Gene3D" id="3.40.50.12780">
    <property type="entry name" value="N-terminal domain of ligase-like"/>
    <property type="match status" value="1"/>
</dbReference>
<evidence type="ECO:0000313" key="4">
    <source>
        <dbReference type="EMBL" id="KAF3800050.1"/>
    </source>
</evidence>
<dbReference type="InterPro" id="IPR042099">
    <property type="entry name" value="ANL_N_sf"/>
</dbReference>
<dbReference type="Proteomes" id="UP000613401">
    <property type="component" value="Unassembled WGS sequence"/>
</dbReference>
<dbReference type="GO" id="GO:0016405">
    <property type="term" value="F:CoA-ligase activity"/>
    <property type="evidence" value="ECO:0007669"/>
    <property type="project" value="TreeGrafter"/>
</dbReference>
<dbReference type="Gene3D" id="3.30.300.30">
    <property type="match status" value="1"/>
</dbReference>
<dbReference type="Pfam" id="PF03992">
    <property type="entry name" value="ABM"/>
    <property type="match status" value="2"/>
</dbReference>
<feature type="domain" description="ABM" evidence="3">
    <location>
        <begin position="558"/>
        <end position="659"/>
    </location>
</feature>
<evidence type="ECO:0000256" key="1">
    <source>
        <dbReference type="ARBA" id="ARBA00006432"/>
    </source>
</evidence>
<dbReference type="SUPFAM" id="SSF54909">
    <property type="entry name" value="Dimeric alpha+beta barrel"/>
    <property type="match status" value="2"/>
</dbReference>
<sequence length="784" mass="87240">MRTYTSQPIDIPRDLNLTELLHTTATSIPESHIIASDSLTNRSITLGELRDRAGRIAKGLKDGLNPPDQARWAIVLPNSVEFLEMFHAILWTGGVVSPVNHALKSSEIGHGFAVSRPHFIVAYGPITPAIQDAVAVAVKELSTLGVQWDSPTILSIIKPARGVKHIPDDFIASSRLAIPHWPDTSRRLASIHLSSGTTGKPKGVELTHLNFVSNVLQLVALDEKHQMFNVSSRTVAFTPWAHIAMTTMPLFLGPYTGMFHHAMPQYSIDKFGQLVGSNQATSFQGVPSVVLSLANSDVTERFDFSKAQIINIGGAPLKPEQIERLLRRAPWKLIQAYGMTEAAGYVAYQAFDEKVPDGSTGRLLPGIEAALKKEGTTEDAPEGGPGELWIRGPNITRGYAFNPKANQEAFRMEGWYNTGDVCRFDREGRLFIVGRTKDLIKYKGFQVSPSELEQIVNSHPLVKEAGVGALWDETQLTEVPTAWVALKDGDMMRREEIRRRLRDIHKVVDNQVSGYKKLRGGVWAVERLPRNPTGKILRRDLVKMTDGECWLSDVEDPGLLSVYPEILPSRFEELTSPDQALRKLSFGAQHALTKEPGTSKYAIFLSRDPEKQNTIYVVEEYPSKADFDAHMALPHVQKLVSWMSATNPSPLAGTPSTHFLSLPSDDFLFSRAKVSEHKEKDPWVIIAELGYRPDGSETSIPYWQGVVNEGRENEGGTLVYGLARDSEDSEKLWTVEVYESEAYLKDVHVKSTAIAESIKNTKHLRTGLTWTFLSWKDGFLHKDN</sequence>
<dbReference type="PANTHER" id="PTHR24096">
    <property type="entry name" value="LONG-CHAIN-FATTY-ACID--COA LIGASE"/>
    <property type="match status" value="1"/>
</dbReference>
<organism evidence="4 5">
    <name type="scientific">Colletotrichum gloeosporioides</name>
    <name type="common">Anthracnose fungus</name>
    <name type="synonym">Glomerella cingulata</name>
    <dbReference type="NCBI Taxonomy" id="474922"/>
    <lineage>
        <taxon>Eukaryota</taxon>
        <taxon>Fungi</taxon>
        <taxon>Dikarya</taxon>
        <taxon>Ascomycota</taxon>
        <taxon>Pezizomycotina</taxon>
        <taxon>Sordariomycetes</taxon>
        <taxon>Hypocreomycetidae</taxon>
        <taxon>Glomerellales</taxon>
        <taxon>Glomerellaceae</taxon>
        <taxon>Colletotrichum</taxon>
        <taxon>Colletotrichum gloeosporioides species complex</taxon>
    </lineage>
</organism>
<dbReference type="Pfam" id="PF13193">
    <property type="entry name" value="AMP-binding_C"/>
    <property type="match status" value="1"/>
</dbReference>
<dbReference type="SUPFAM" id="SSF56801">
    <property type="entry name" value="Acetyl-CoA synthetase-like"/>
    <property type="match status" value="1"/>
</dbReference>
<name>A0A8H4C9Y7_COLGL</name>
<dbReference type="InterPro" id="IPR000873">
    <property type="entry name" value="AMP-dep_synth/lig_dom"/>
</dbReference>
<keyword evidence="2 4" id="KW-0436">Ligase</keyword>
<reference evidence="4" key="2">
    <citation type="submission" date="2020-03" db="EMBL/GenBank/DDBJ databases">
        <authorList>
            <person name="Fu F.-F."/>
            <person name="Chen J."/>
        </authorList>
    </citation>
    <scope>NUCLEOTIDE SEQUENCE</scope>
    <source>
        <strain evidence="4">Lc1</strain>
    </source>
</reference>
<dbReference type="Pfam" id="PF00501">
    <property type="entry name" value="AMP-binding"/>
    <property type="match status" value="1"/>
</dbReference>